<evidence type="ECO:0000256" key="5">
    <source>
        <dbReference type="ARBA" id="ARBA00022691"/>
    </source>
</evidence>
<dbReference type="EMBL" id="FMZH01000001">
    <property type="protein sequence ID" value="SDC14553.1"/>
    <property type="molecule type" value="Genomic_DNA"/>
</dbReference>
<evidence type="ECO:0000259" key="9">
    <source>
        <dbReference type="Pfam" id="PF00590"/>
    </source>
</evidence>
<evidence type="ECO:0000256" key="8">
    <source>
        <dbReference type="RuleBase" id="RU003960"/>
    </source>
</evidence>
<keyword evidence="3 8" id="KW-0489">Methyltransferase</keyword>
<dbReference type="CDD" id="cd11642">
    <property type="entry name" value="SUMT"/>
    <property type="match status" value="1"/>
</dbReference>
<dbReference type="FunFam" id="3.40.1010.10:FF:000001">
    <property type="entry name" value="Siroheme synthase"/>
    <property type="match status" value="1"/>
</dbReference>
<keyword evidence="11" id="KW-1185">Reference proteome</keyword>
<dbReference type="InterPro" id="IPR014777">
    <property type="entry name" value="4pyrrole_Mease_sub1"/>
</dbReference>
<keyword evidence="4 8" id="KW-0808">Transferase</keyword>
<evidence type="ECO:0000313" key="11">
    <source>
        <dbReference type="Proteomes" id="UP000199455"/>
    </source>
</evidence>
<proteinExistence type="inferred from homology"/>
<accession>A0A1G6J7K8</accession>
<dbReference type="PANTHER" id="PTHR45790:SF3">
    <property type="entry name" value="S-ADENOSYL-L-METHIONINE-DEPENDENT UROPORPHYRINOGEN III METHYLTRANSFERASE, CHLOROPLASTIC"/>
    <property type="match status" value="1"/>
</dbReference>
<evidence type="ECO:0000256" key="7">
    <source>
        <dbReference type="ARBA" id="ARBA00025705"/>
    </source>
</evidence>
<dbReference type="NCBIfam" id="TIGR01469">
    <property type="entry name" value="cobA_cysG_Cterm"/>
    <property type="match status" value="1"/>
</dbReference>
<protein>
    <recommendedName>
        <fullName evidence="2">uroporphyrinogen-III C-methyltransferase</fullName>
        <ecNumber evidence="2">2.1.1.107</ecNumber>
    </recommendedName>
</protein>
<evidence type="ECO:0000256" key="3">
    <source>
        <dbReference type="ARBA" id="ARBA00022603"/>
    </source>
</evidence>
<dbReference type="AlphaFoldDB" id="A0A1G6J7K8"/>
<keyword evidence="6" id="KW-0627">Porphyrin biosynthesis</keyword>
<dbReference type="STRING" id="390242.SAMN04488024_101365"/>
<dbReference type="InterPro" id="IPR035996">
    <property type="entry name" value="4pyrrol_Methylase_sf"/>
</dbReference>
<dbReference type="Gene3D" id="3.30.950.10">
    <property type="entry name" value="Methyltransferase, Cobalt-precorrin-4 Transmethylase, Domain 2"/>
    <property type="match status" value="1"/>
</dbReference>
<dbReference type="GO" id="GO:0019354">
    <property type="term" value="P:siroheme biosynthetic process"/>
    <property type="evidence" value="ECO:0007669"/>
    <property type="project" value="InterPro"/>
</dbReference>
<evidence type="ECO:0000313" key="10">
    <source>
        <dbReference type="EMBL" id="SDC14553.1"/>
    </source>
</evidence>
<dbReference type="GO" id="GO:0032259">
    <property type="term" value="P:methylation"/>
    <property type="evidence" value="ECO:0007669"/>
    <property type="project" value="UniProtKB-KW"/>
</dbReference>
<comment type="similarity">
    <text evidence="1 8">Belongs to the precorrin methyltransferase family.</text>
</comment>
<dbReference type="InterPro" id="IPR014776">
    <property type="entry name" value="4pyrrole_Mease_sub2"/>
</dbReference>
<reference evidence="11" key="1">
    <citation type="submission" date="2016-10" db="EMBL/GenBank/DDBJ databases">
        <authorList>
            <person name="Varghese N."/>
            <person name="Submissions S."/>
        </authorList>
    </citation>
    <scope>NUCLEOTIDE SEQUENCE [LARGE SCALE GENOMIC DNA]</scope>
    <source>
        <strain evidence="11">DSM 18609</strain>
    </source>
</reference>
<dbReference type="PANTHER" id="PTHR45790">
    <property type="entry name" value="SIROHEME SYNTHASE-RELATED"/>
    <property type="match status" value="1"/>
</dbReference>
<dbReference type="InterPro" id="IPR000878">
    <property type="entry name" value="4pyrrol_Mease"/>
</dbReference>
<evidence type="ECO:0000256" key="6">
    <source>
        <dbReference type="ARBA" id="ARBA00023244"/>
    </source>
</evidence>
<dbReference type="InterPro" id="IPR050161">
    <property type="entry name" value="Siro_Cobalamin_biosynth"/>
</dbReference>
<dbReference type="InterPro" id="IPR003043">
    <property type="entry name" value="Uropor_MeTrfase_CS"/>
</dbReference>
<gene>
    <name evidence="10" type="ORF">SAMN04488024_101365</name>
</gene>
<name>A0A1G6J7K8_9SPHI</name>
<dbReference type="GO" id="GO:0004851">
    <property type="term" value="F:uroporphyrin-III C-methyltransferase activity"/>
    <property type="evidence" value="ECO:0007669"/>
    <property type="project" value="UniProtKB-EC"/>
</dbReference>
<evidence type="ECO:0000256" key="1">
    <source>
        <dbReference type="ARBA" id="ARBA00005879"/>
    </source>
</evidence>
<sequence>MNQKTGDFGVFIMGGGPGDPELITMKAFNVLKRAEVILYDNLSNEKLLGIAPKTCKMIYVGKQPYQEYTPQEKINELIVENAHQYQVVVRLKGGDPFIFGRGFEELIYAEARGIKCHYIPGISSMQGAGFIDVPLTHRGISESVWILTGTKKDGSLTEDLKCAMKSSATVVIYMGMKKVAEISKAYCDAGLGTMPAAIIQHATLPHQKQVVCLANNLQEAAEEAGLTYPAIIIIGNVVQAKAYAALHQSDLLSA</sequence>
<dbReference type="Proteomes" id="UP000199455">
    <property type="component" value="Unassembled WGS sequence"/>
</dbReference>
<dbReference type="Gene3D" id="3.40.1010.10">
    <property type="entry name" value="Cobalt-precorrin-4 Transmethylase, Domain 1"/>
    <property type="match status" value="1"/>
</dbReference>
<dbReference type="NCBIfam" id="NF004790">
    <property type="entry name" value="PRK06136.1"/>
    <property type="match status" value="1"/>
</dbReference>
<evidence type="ECO:0000256" key="4">
    <source>
        <dbReference type="ARBA" id="ARBA00022679"/>
    </source>
</evidence>
<feature type="domain" description="Tetrapyrrole methylase" evidence="9">
    <location>
        <begin position="10"/>
        <end position="215"/>
    </location>
</feature>
<dbReference type="PROSITE" id="PS00840">
    <property type="entry name" value="SUMT_2"/>
    <property type="match status" value="1"/>
</dbReference>
<dbReference type="SUPFAM" id="SSF53790">
    <property type="entry name" value="Tetrapyrrole methylase"/>
    <property type="match status" value="1"/>
</dbReference>
<dbReference type="InterPro" id="IPR006366">
    <property type="entry name" value="CobA/CysG_C"/>
</dbReference>
<dbReference type="Pfam" id="PF00590">
    <property type="entry name" value="TP_methylase"/>
    <property type="match status" value="1"/>
</dbReference>
<dbReference type="RefSeq" id="WP_090763795.1">
    <property type="nucleotide sequence ID" value="NZ_FMZH01000001.1"/>
</dbReference>
<keyword evidence="5" id="KW-0949">S-adenosyl-L-methionine</keyword>
<organism evidence="10 11">
    <name type="scientific">Pedobacter soli</name>
    <dbReference type="NCBI Taxonomy" id="390242"/>
    <lineage>
        <taxon>Bacteria</taxon>
        <taxon>Pseudomonadati</taxon>
        <taxon>Bacteroidota</taxon>
        <taxon>Sphingobacteriia</taxon>
        <taxon>Sphingobacteriales</taxon>
        <taxon>Sphingobacteriaceae</taxon>
        <taxon>Pedobacter</taxon>
    </lineage>
</organism>
<comment type="pathway">
    <text evidence="7">Porphyrin-containing compound metabolism; siroheme biosynthesis; precorrin-2 from uroporphyrinogen III: step 1/1.</text>
</comment>
<evidence type="ECO:0000256" key="2">
    <source>
        <dbReference type="ARBA" id="ARBA00012162"/>
    </source>
</evidence>
<dbReference type="EC" id="2.1.1.107" evidence="2"/>